<reference evidence="1 2" key="1">
    <citation type="submission" date="2017-06" db="EMBL/GenBank/DDBJ databases">
        <authorList>
            <person name="Kim H.J."/>
            <person name="Triplett B.A."/>
        </authorList>
    </citation>
    <scope>NUCLEOTIDE SEQUENCE [LARGE SCALE GENOMIC DNA]</scope>
    <source>
        <strain evidence="1 2">CGMCC 4.5593</strain>
    </source>
</reference>
<dbReference type="Proteomes" id="UP000198362">
    <property type="component" value="Unassembled WGS sequence"/>
</dbReference>
<name>A0A239NJI1_9ACTN</name>
<gene>
    <name evidence="1" type="ORF">SAMN05421812_109114</name>
</gene>
<dbReference type="RefSeq" id="WP_089251891.1">
    <property type="nucleotide sequence ID" value="NZ_FZPH01000009.1"/>
</dbReference>
<organism evidence="1 2">
    <name type="scientific">Asanoa hainanensis</name>
    <dbReference type="NCBI Taxonomy" id="560556"/>
    <lineage>
        <taxon>Bacteria</taxon>
        <taxon>Bacillati</taxon>
        <taxon>Actinomycetota</taxon>
        <taxon>Actinomycetes</taxon>
        <taxon>Micromonosporales</taxon>
        <taxon>Micromonosporaceae</taxon>
        <taxon>Asanoa</taxon>
    </lineage>
</organism>
<protein>
    <submittedName>
        <fullName evidence="1">Uncharacterized protein</fullName>
    </submittedName>
</protein>
<dbReference type="OrthoDB" id="3254362at2"/>
<evidence type="ECO:0000313" key="2">
    <source>
        <dbReference type="Proteomes" id="UP000198362"/>
    </source>
</evidence>
<evidence type="ECO:0000313" key="1">
    <source>
        <dbReference type="EMBL" id="SNT54742.1"/>
    </source>
</evidence>
<dbReference type="EMBL" id="FZPH01000009">
    <property type="protein sequence ID" value="SNT54742.1"/>
    <property type="molecule type" value="Genomic_DNA"/>
</dbReference>
<dbReference type="AlphaFoldDB" id="A0A239NJI1"/>
<keyword evidence="2" id="KW-1185">Reference proteome</keyword>
<sequence>MSTEADLDWAAQRRRALDAHARAQADRRAREAERAAGLIAEFVRDAAERGIAPVALTAAAHRGSARYRTGLHGWYLDRHRSLGVDTQGRFYLLNVPNSTRARLTGAHLEPHPAPLIVGRGGRDGESIPLDVLLRRRLAEPVT</sequence>
<proteinExistence type="predicted"/>
<accession>A0A239NJI1</accession>